<dbReference type="RefSeq" id="WP_060622105.1">
    <property type="nucleotide sequence ID" value="NZ_LCZJ02000015.1"/>
</dbReference>
<dbReference type="InterPro" id="IPR015797">
    <property type="entry name" value="NUDIX_hydrolase-like_dom_sf"/>
</dbReference>
<keyword evidence="4" id="KW-1185">Reference proteome</keyword>
<name>A0A0W1B3M3_9BACL</name>
<dbReference type="PANTHER" id="PTHR43736">
    <property type="entry name" value="ADP-RIBOSE PYROPHOSPHATASE"/>
    <property type="match status" value="1"/>
</dbReference>
<proteinExistence type="predicted"/>
<dbReference type="InterPro" id="IPR000086">
    <property type="entry name" value="NUDIX_hydrolase_dom"/>
</dbReference>
<organism evidence="3 4">
    <name type="scientific">Paenibacillus etheri</name>
    <dbReference type="NCBI Taxonomy" id="1306852"/>
    <lineage>
        <taxon>Bacteria</taxon>
        <taxon>Bacillati</taxon>
        <taxon>Bacillota</taxon>
        <taxon>Bacilli</taxon>
        <taxon>Bacillales</taxon>
        <taxon>Paenibacillaceae</taxon>
        <taxon>Paenibacillus</taxon>
    </lineage>
</organism>
<sequence>MRYRACSLCIIKRRESILLEQFPEEDGIITFRPVGGTIEYGEDSKSAVIREVKEEINIDIIEPKLIGIIEHIFPWYGEIGHEYDFIYEASFSRMDDYNKNEFEGIEGDKKFIAVWKSLDDFEENLQYKLVPDGLYEMLTSGQISDIKHINTKDLLAFKGSSLT</sequence>
<dbReference type="Pfam" id="PF00293">
    <property type="entry name" value="NUDIX"/>
    <property type="match status" value="1"/>
</dbReference>
<evidence type="ECO:0000259" key="2">
    <source>
        <dbReference type="PROSITE" id="PS51462"/>
    </source>
</evidence>
<keyword evidence="1" id="KW-0378">Hydrolase</keyword>
<dbReference type="GO" id="GO:0016787">
    <property type="term" value="F:hydrolase activity"/>
    <property type="evidence" value="ECO:0007669"/>
    <property type="project" value="UniProtKB-KW"/>
</dbReference>
<gene>
    <name evidence="3" type="ORF">UQ64_06670</name>
</gene>
<protein>
    <recommendedName>
        <fullName evidence="2">Nudix hydrolase domain-containing protein</fullName>
    </recommendedName>
</protein>
<dbReference type="Gene3D" id="3.90.79.10">
    <property type="entry name" value="Nucleoside Triphosphate Pyrophosphohydrolase"/>
    <property type="match status" value="1"/>
</dbReference>
<dbReference type="InterPro" id="IPR020084">
    <property type="entry name" value="NUDIX_hydrolase_CS"/>
</dbReference>
<reference evidence="3 4" key="1">
    <citation type="journal article" date="2015" name="Int. Biodeterior. Biodegradation">
        <title>Physiological and genetic screening methods for the isolation of methyl tert-butyl ether-degrading bacteria for bioremediation purposes.</title>
        <authorList>
            <person name="Guisado I.M."/>
            <person name="Purswani J."/>
            <person name="Gonzalez Lopez J."/>
            <person name="Pozo C."/>
        </authorList>
    </citation>
    <scope>NUCLEOTIDE SEQUENCE [LARGE SCALE GENOMIC DNA]</scope>
    <source>
        <strain evidence="3 4">SH7</strain>
    </source>
</reference>
<dbReference type="PROSITE" id="PS51462">
    <property type="entry name" value="NUDIX"/>
    <property type="match status" value="1"/>
</dbReference>
<evidence type="ECO:0000313" key="4">
    <source>
        <dbReference type="Proteomes" id="UP000054709"/>
    </source>
</evidence>
<comment type="caution">
    <text evidence="3">The sequence shown here is derived from an EMBL/GenBank/DDBJ whole genome shotgun (WGS) entry which is preliminary data.</text>
</comment>
<dbReference type="EMBL" id="LCZJ02000015">
    <property type="protein sequence ID" value="KTD88168.1"/>
    <property type="molecule type" value="Genomic_DNA"/>
</dbReference>
<dbReference type="AlphaFoldDB" id="A0A0W1B3M3"/>
<feature type="domain" description="Nudix hydrolase" evidence="2">
    <location>
        <begin position="1"/>
        <end position="138"/>
    </location>
</feature>
<dbReference type="CDD" id="cd04688">
    <property type="entry name" value="NUDIX_Hydrolase"/>
    <property type="match status" value="1"/>
</dbReference>
<dbReference type="PROSITE" id="PS00893">
    <property type="entry name" value="NUDIX_BOX"/>
    <property type="match status" value="1"/>
</dbReference>
<dbReference type="Proteomes" id="UP000054709">
    <property type="component" value="Unassembled WGS sequence"/>
</dbReference>
<dbReference type="PANTHER" id="PTHR43736:SF2">
    <property type="entry name" value="MUTT_NUDIX FAMILY PROTEIN"/>
    <property type="match status" value="1"/>
</dbReference>
<evidence type="ECO:0000256" key="1">
    <source>
        <dbReference type="ARBA" id="ARBA00022801"/>
    </source>
</evidence>
<evidence type="ECO:0000313" key="3">
    <source>
        <dbReference type="EMBL" id="KTD88168.1"/>
    </source>
</evidence>
<accession>A0A0W1B3M3</accession>
<dbReference type="SUPFAM" id="SSF55811">
    <property type="entry name" value="Nudix"/>
    <property type="match status" value="1"/>
</dbReference>